<accession>A0A5B9NGE3</accession>
<reference evidence="1 2" key="1">
    <citation type="submission" date="2019-04" db="EMBL/GenBank/DDBJ databases">
        <authorList>
            <person name="Anderson K.J."/>
            <person name="Thurgood T.L."/>
            <person name="Sharma R."/>
            <person name="Arens D.K."/>
            <person name="Kruger J.L."/>
            <person name="Thompson D.W."/>
            <person name="Casjens S."/>
            <person name="Grose J.H."/>
        </authorList>
    </citation>
    <scope>NUCLEOTIDE SEQUENCE [LARGE SCALE GENOMIC DNA]</scope>
</reference>
<evidence type="ECO:0000313" key="1">
    <source>
        <dbReference type="EMBL" id="QEG13108.1"/>
    </source>
</evidence>
<dbReference type="Proteomes" id="UP000325316">
    <property type="component" value="Segment"/>
</dbReference>
<organism evidence="1 2">
    <name type="scientific">Klebsiella phage vB_KaeM_KaAlpha</name>
    <dbReference type="NCBI Taxonomy" id="2591367"/>
    <lineage>
        <taxon>Viruses</taxon>
        <taxon>Duplodnaviria</taxon>
        <taxon>Heunggongvirae</taxon>
        <taxon>Uroviricota</taxon>
        <taxon>Caudoviricetes</taxon>
        <taxon>Pantevenvirales</taxon>
        <taxon>Straboviridae</taxon>
        <taxon>Tevenvirinae</taxon>
        <taxon>Karamvirus</taxon>
        <taxon>Karamvirus pg7</taxon>
    </lineage>
</organism>
<gene>
    <name evidence="1" type="ORF">KAALPHA_71</name>
</gene>
<evidence type="ECO:0000313" key="2">
    <source>
        <dbReference type="Proteomes" id="UP000325316"/>
    </source>
</evidence>
<name>A0A5B9NGE3_9CAUD</name>
<dbReference type="EMBL" id="MN013084">
    <property type="protein sequence ID" value="QEG13108.1"/>
    <property type="molecule type" value="Genomic_DNA"/>
</dbReference>
<protein>
    <submittedName>
        <fullName evidence="1">Uncharacterized protein</fullName>
    </submittedName>
</protein>
<sequence length="68" mass="7574">MVNMNSLYQLKSFGEAVIIKGCGLTAELGMRNTMNILNRLALNANFIIQKWGEEFPALYVFAGIVTFS</sequence>
<proteinExistence type="predicted"/>